<name>A0A017SV95_9BACT</name>
<accession>A0A017SV95</accession>
<feature type="compositionally biased region" description="Gly residues" evidence="1">
    <location>
        <begin position="107"/>
        <end position="125"/>
    </location>
</feature>
<dbReference type="AlphaFoldDB" id="A0A017SV95"/>
<keyword evidence="3" id="KW-1185">Reference proteome</keyword>
<dbReference type="PANTHER" id="PTHR43431">
    <property type="entry name" value="OXIDOREDUCTASE, SHORT CHAIN DEHYDROGENASE/REDUCTASE FAMILY (AFU_ORTHOLOGUE AFUA_5G14000)"/>
    <property type="match status" value="1"/>
</dbReference>
<protein>
    <submittedName>
        <fullName evidence="2">Short-chain dehydrogenase, associated with 2-hydroxychromene-2-carboxylate isomerase family protein</fullName>
    </submittedName>
</protein>
<organism evidence="2 3">
    <name type="scientific">Chondromyces apiculatus DSM 436</name>
    <dbReference type="NCBI Taxonomy" id="1192034"/>
    <lineage>
        <taxon>Bacteria</taxon>
        <taxon>Pseudomonadati</taxon>
        <taxon>Myxococcota</taxon>
        <taxon>Polyangia</taxon>
        <taxon>Polyangiales</taxon>
        <taxon>Polyangiaceae</taxon>
        <taxon>Chondromyces</taxon>
    </lineage>
</organism>
<dbReference type="EMBL" id="ASRX01000107">
    <property type="protein sequence ID" value="EYF00515.1"/>
    <property type="molecule type" value="Genomic_DNA"/>
</dbReference>
<proteinExistence type="predicted"/>
<dbReference type="Pfam" id="PF00106">
    <property type="entry name" value="adh_short"/>
    <property type="match status" value="1"/>
</dbReference>
<comment type="caution">
    <text evidence="2">The sequence shown here is derived from an EMBL/GenBank/DDBJ whole genome shotgun (WGS) entry which is preliminary data.</text>
</comment>
<gene>
    <name evidence="2" type="ORF">CAP_0497</name>
</gene>
<feature type="region of interest" description="Disordered" evidence="1">
    <location>
        <begin position="105"/>
        <end position="125"/>
    </location>
</feature>
<dbReference type="InterPro" id="IPR036291">
    <property type="entry name" value="NAD(P)-bd_dom_sf"/>
</dbReference>
<dbReference type="Proteomes" id="UP000019678">
    <property type="component" value="Unassembled WGS sequence"/>
</dbReference>
<dbReference type="SUPFAM" id="SSF51735">
    <property type="entry name" value="NAD(P)-binding Rossmann-fold domains"/>
    <property type="match status" value="1"/>
</dbReference>
<reference evidence="2 3" key="1">
    <citation type="submission" date="2013-05" db="EMBL/GenBank/DDBJ databases">
        <title>Genome assembly of Chondromyces apiculatus DSM 436.</title>
        <authorList>
            <person name="Sharma G."/>
            <person name="Khatri I."/>
            <person name="Kaur C."/>
            <person name="Mayilraj S."/>
            <person name="Subramanian S."/>
        </authorList>
    </citation>
    <scope>NUCLEOTIDE SEQUENCE [LARGE SCALE GENOMIC DNA]</scope>
    <source>
        <strain evidence="2 3">DSM 436</strain>
    </source>
</reference>
<dbReference type="STRING" id="1192034.CAP_0497"/>
<dbReference type="Gene3D" id="3.40.50.720">
    <property type="entry name" value="NAD(P)-binding Rossmann-like Domain"/>
    <property type="match status" value="1"/>
</dbReference>
<evidence type="ECO:0000256" key="1">
    <source>
        <dbReference type="SAM" id="MobiDB-lite"/>
    </source>
</evidence>
<dbReference type="eggNOG" id="COG1028">
    <property type="taxonomic scope" value="Bacteria"/>
</dbReference>
<dbReference type="PANTHER" id="PTHR43431:SF1">
    <property type="entry name" value="OS08G0476300 PROTEIN"/>
    <property type="match status" value="1"/>
</dbReference>
<dbReference type="PRINTS" id="PR00081">
    <property type="entry name" value="GDHRDH"/>
</dbReference>
<dbReference type="InterPro" id="IPR002347">
    <property type="entry name" value="SDR_fam"/>
</dbReference>
<evidence type="ECO:0000313" key="2">
    <source>
        <dbReference type="EMBL" id="EYF00515.1"/>
    </source>
</evidence>
<sequence>MACILGSGFEGHRKGAGPLNAKAGRRQVQSIEWSDAPRPQAARKLKKIHRLELVDSPLGERLNAMVHAMDEEPGMRRKWPKCMIFRRDSAVQGGAGTRTLEAVAQGGSSGMEGRGAGACPRQGGGRWRPDLPGAILPAMTTRVAAVVGVGPGLGACVARRFAREGYAVALLARGEEALRAVQEDIAKEGGSAAVIPADAGDEASMAEAFAKVRTDVGAPEVLVYNAGAFVVSGILELAPATFTSAWRANCLGGFLAAREVLPAMLEQGRGTLLFSGATASLRGSARFAGVAVGKFGLRALAQSLAREVGPRGIHVAHVVIDAVIDTPRVREAMPGREPSTLLSPEALAETYWQLHLQPPSVWTQELDVRPAVEKF</sequence>
<evidence type="ECO:0000313" key="3">
    <source>
        <dbReference type="Proteomes" id="UP000019678"/>
    </source>
</evidence>